<sequence length="223" mass="24910">MSEFSKSTYNKVTRGSKRAHYDKALVYEILDSHFLCHVPYVHENAAIVIPTAYGRKGDRLFIHGSMKNRMMLSLLEQEKVSLSVTHLDGLVLARSVFHHSVNYRSVVVFGSSVLIEDPAEKMEALEIITENIIAGRWAEAREPNEKELNSTLVIGIDITEASAKVRDEGAVDETFDLDLDVWAGVLEIETHPGRVVKNEDCKAGLATPASVLNFKFQNKGVKR</sequence>
<organism evidence="1 2">
    <name type="scientific">Roseivirga seohaensis subsp. aquiponti</name>
    <dbReference type="NCBI Taxonomy" id="1566026"/>
    <lineage>
        <taxon>Bacteria</taxon>
        <taxon>Pseudomonadati</taxon>
        <taxon>Bacteroidota</taxon>
        <taxon>Cytophagia</taxon>
        <taxon>Cytophagales</taxon>
        <taxon>Roseivirgaceae</taxon>
        <taxon>Roseivirga</taxon>
    </lineage>
</organism>
<dbReference type="Proteomes" id="UP000036908">
    <property type="component" value="Unassembled WGS sequence"/>
</dbReference>
<dbReference type="InterPro" id="IPR024747">
    <property type="entry name" value="Pyridox_Oxase-rel"/>
</dbReference>
<evidence type="ECO:0000313" key="2">
    <source>
        <dbReference type="Proteomes" id="UP000036908"/>
    </source>
</evidence>
<evidence type="ECO:0008006" key="3">
    <source>
        <dbReference type="Google" id="ProtNLM"/>
    </source>
</evidence>
<proteinExistence type="predicted"/>
<protein>
    <recommendedName>
        <fullName evidence="3">Flavin-nucleotide-binding protein</fullName>
    </recommendedName>
</protein>
<gene>
    <name evidence="1" type="ORF">OB69_10890</name>
</gene>
<comment type="caution">
    <text evidence="1">The sequence shown here is derived from an EMBL/GenBank/DDBJ whole genome shotgun (WGS) entry which is preliminary data.</text>
</comment>
<dbReference type="AlphaFoldDB" id="A0A0L8AKN5"/>
<dbReference type="PATRIC" id="fig|1566026.4.peg.463"/>
<evidence type="ECO:0000313" key="1">
    <source>
        <dbReference type="EMBL" id="KOF02796.1"/>
    </source>
</evidence>
<keyword evidence="2" id="KW-1185">Reference proteome</keyword>
<dbReference type="Gene3D" id="2.30.110.10">
    <property type="entry name" value="Electron Transport, Fmn-binding Protein, Chain A"/>
    <property type="match status" value="1"/>
</dbReference>
<dbReference type="PANTHER" id="PTHR34071:SF2">
    <property type="entry name" value="FLAVIN-NUCLEOTIDE-BINDING PROTEIN"/>
    <property type="match status" value="1"/>
</dbReference>
<dbReference type="PANTHER" id="PTHR34071">
    <property type="entry name" value="5-NITROIMIDAZOLE ANTIBIOTICS RESISTANCE PROTEIN, NIMA-FAMILY-RELATED PROTEIN-RELATED"/>
    <property type="match status" value="1"/>
</dbReference>
<accession>A0A0L8AKN5</accession>
<name>A0A0L8AKN5_9BACT</name>
<dbReference type="RefSeq" id="WP_053223748.1">
    <property type="nucleotide sequence ID" value="NZ_JSVA01000010.1"/>
</dbReference>
<dbReference type="Pfam" id="PF12900">
    <property type="entry name" value="Pyridox_ox_2"/>
    <property type="match status" value="1"/>
</dbReference>
<dbReference type="OrthoDB" id="116031at2"/>
<dbReference type="EMBL" id="JSVA01000010">
    <property type="protein sequence ID" value="KOF02796.1"/>
    <property type="molecule type" value="Genomic_DNA"/>
</dbReference>
<reference evidence="2" key="1">
    <citation type="submission" date="2014-11" db="EMBL/GenBank/DDBJ databases">
        <title>Genome sequencing of Roseivirga sp. D-25.</title>
        <authorList>
            <person name="Selvaratnam C."/>
            <person name="Thevarajoo S."/>
            <person name="Goh K.M."/>
            <person name="Eee R."/>
            <person name="Chan K.-G."/>
            <person name="Chong C.S."/>
        </authorList>
    </citation>
    <scope>NUCLEOTIDE SEQUENCE [LARGE SCALE GENOMIC DNA]</scope>
    <source>
        <strain evidence="2">D-25</strain>
    </source>
</reference>
<dbReference type="InterPro" id="IPR012349">
    <property type="entry name" value="Split_barrel_FMN-bd"/>
</dbReference>
<dbReference type="SUPFAM" id="SSF50475">
    <property type="entry name" value="FMN-binding split barrel"/>
    <property type="match status" value="1"/>
</dbReference>